<keyword evidence="4 5" id="KW-0472">Membrane</keyword>
<dbReference type="Proteomes" id="UP001634394">
    <property type="component" value="Unassembled WGS sequence"/>
</dbReference>
<evidence type="ECO:0000256" key="3">
    <source>
        <dbReference type="ARBA" id="ARBA00022989"/>
    </source>
</evidence>
<dbReference type="AlphaFoldDB" id="A0ABD3USW8"/>
<evidence type="ECO:0000256" key="4">
    <source>
        <dbReference type="ARBA" id="ARBA00023136"/>
    </source>
</evidence>
<feature type="transmembrane region" description="Helical" evidence="5">
    <location>
        <begin position="115"/>
        <end position="135"/>
    </location>
</feature>
<feature type="transmembrane region" description="Helical" evidence="5">
    <location>
        <begin position="142"/>
        <end position="165"/>
    </location>
</feature>
<dbReference type="InterPro" id="IPR004031">
    <property type="entry name" value="PMP22/EMP/MP20/Claudin"/>
</dbReference>
<dbReference type="Gene3D" id="1.20.140.150">
    <property type="match status" value="1"/>
</dbReference>
<sequence length="383" mass="43794">MEKTNGRKWSPVDVAALLTTTLAFVFLVIGFAIPDWIYSLYNDTSSANNDHEFHISIWYGLLCTGGQSGCTRVNNDNLTRDITDLQNAVFRGFASNVILFMGGNLQWNGWKAESTISVILAFLGVLTAILLVFVSNRYYRHVAAIGFLLMISASVLMWVPVGMIAEKNMNIRDAFTVVNVVTTNTFRYELKIPSGLIVAAVGAFLALVAAIIFLIYICFRPGWREKHHKHINQSPSISVIDESDAVIERPPVYYSEQPQYDYKRSRYHQYTSEPALASGNEVKYSKYPNEYYGESRIIARYFEDGNRISDAKVGEGFLRGNGIYPWRNGSRYIRSDRESHIYPVTHEYVGDYRIKYPKSNDNNDRFDYHKNWTMTPVKGNDYY</sequence>
<comment type="caution">
    <text evidence="6">The sequence shown here is derived from an EMBL/GenBank/DDBJ whole genome shotgun (WGS) entry which is preliminary data.</text>
</comment>
<proteinExistence type="predicted"/>
<accession>A0ABD3USW8</accession>
<evidence type="ECO:0000256" key="2">
    <source>
        <dbReference type="ARBA" id="ARBA00022692"/>
    </source>
</evidence>
<protein>
    <submittedName>
        <fullName evidence="6">Uncharacterized protein</fullName>
    </submittedName>
</protein>
<organism evidence="6 7">
    <name type="scientific">Sinanodonta woodiana</name>
    <name type="common">Chinese pond mussel</name>
    <name type="synonym">Anodonta woodiana</name>
    <dbReference type="NCBI Taxonomy" id="1069815"/>
    <lineage>
        <taxon>Eukaryota</taxon>
        <taxon>Metazoa</taxon>
        <taxon>Spiralia</taxon>
        <taxon>Lophotrochozoa</taxon>
        <taxon>Mollusca</taxon>
        <taxon>Bivalvia</taxon>
        <taxon>Autobranchia</taxon>
        <taxon>Heteroconchia</taxon>
        <taxon>Palaeoheterodonta</taxon>
        <taxon>Unionida</taxon>
        <taxon>Unionoidea</taxon>
        <taxon>Unionidae</taxon>
        <taxon>Unioninae</taxon>
        <taxon>Sinanodonta</taxon>
    </lineage>
</organism>
<evidence type="ECO:0000313" key="7">
    <source>
        <dbReference type="Proteomes" id="UP001634394"/>
    </source>
</evidence>
<name>A0ABD3USW8_SINWO</name>
<feature type="transmembrane region" description="Helical" evidence="5">
    <location>
        <begin position="12"/>
        <end position="33"/>
    </location>
</feature>
<gene>
    <name evidence="6" type="ORF">ACJMK2_015907</name>
</gene>
<keyword evidence="3 5" id="KW-1133">Transmembrane helix</keyword>
<feature type="transmembrane region" description="Helical" evidence="5">
    <location>
        <begin position="196"/>
        <end position="219"/>
    </location>
</feature>
<evidence type="ECO:0000313" key="6">
    <source>
        <dbReference type="EMBL" id="KAL3852237.1"/>
    </source>
</evidence>
<keyword evidence="7" id="KW-1185">Reference proteome</keyword>
<dbReference type="EMBL" id="JBJQND010000015">
    <property type="protein sequence ID" value="KAL3852237.1"/>
    <property type="molecule type" value="Genomic_DNA"/>
</dbReference>
<keyword evidence="2 5" id="KW-0812">Transmembrane</keyword>
<evidence type="ECO:0000256" key="1">
    <source>
        <dbReference type="ARBA" id="ARBA00004141"/>
    </source>
</evidence>
<dbReference type="GO" id="GO:0016020">
    <property type="term" value="C:membrane"/>
    <property type="evidence" value="ECO:0007669"/>
    <property type="project" value="UniProtKB-SubCell"/>
</dbReference>
<reference evidence="6 7" key="1">
    <citation type="submission" date="2024-11" db="EMBL/GenBank/DDBJ databases">
        <title>Chromosome-level genome assembly of the freshwater bivalve Anodonta woodiana.</title>
        <authorList>
            <person name="Chen X."/>
        </authorList>
    </citation>
    <scope>NUCLEOTIDE SEQUENCE [LARGE SCALE GENOMIC DNA]</scope>
    <source>
        <strain evidence="6">MN2024</strain>
        <tissue evidence="6">Gills</tissue>
    </source>
</reference>
<dbReference type="Pfam" id="PF13903">
    <property type="entry name" value="Claudin_2"/>
    <property type="match status" value="1"/>
</dbReference>
<comment type="subcellular location">
    <subcellularLocation>
        <location evidence="1">Membrane</location>
        <topology evidence="1">Multi-pass membrane protein</topology>
    </subcellularLocation>
</comment>
<evidence type="ECO:0000256" key="5">
    <source>
        <dbReference type="SAM" id="Phobius"/>
    </source>
</evidence>